<dbReference type="Pfam" id="PF14624">
    <property type="entry name" value="Vwaint"/>
    <property type="match status" value="1"/>
</dbReference>
<sequence length="673" mass="72558">MVLVSLFNGSSGSSSKEELPTRPKPERSAMLTPAIQLHPLTSEDGLLVKIQPPRGPKDSQLNHVPCDLVLSIDVSGSMGASAPIPARPAEKQEEFGLSVLDLVKHAARTIMETLDSRDRLGIVTFSSRATVLQELTRMTASNKANTLEKIEGMRPLDLTNLWHGIRDGLGLFNTGEEDRGGRVPALLVLTDGMPNYMCPPRGYIPKLRAMEPLPATIHTFGFGYQLRSGLLKSIAEVGGGNYSFIPDAGMIVLANTDTPPIINVLLEYQHFTPTIHRAVAHKSALDVSSPLDPAEIAYHVSRSSLISFLSILCPLNAEFEHEPWLTLPDDLPEYLRELAATLPAADEKFATSHAGCRSLMLDLCGSPTAAAAGAPPASWTGQIALALTNRDHYARWGMHYLPSLAGAHARQVCNSFKDPGPLLYATDSPLFLTCRDRLDAAFDTLPAPAPSIPPPGKGDGAAAGGSPPAPAAPVSMWRYRDMDGTCFAGCAREVRIGRLRNGMWALTPKGPRKVAAVLRTGVASQAMCLVGSGGLLVTPWHPVSMHPSGEWVYPKEVAKRSIRYTGSMYSILLERHEDADAHAILVNGVWGVTLGHGLIAGDKTMEIRVHGFLGNYDKIRRALGTLPKRSGGVVLGGGVTRDRETGLINGFRRPEMRYVKALPTGQMKVVVYD</sequence>
<dbReference type="PANTHER" id="PTHR10579">
    <property type="entry name" value="CALCIUM-ACTIVATED CHLORIDE CHANNEL REGULATOR"/>
    <property type="match status" value="1"/>
</dbReference>
<evidence type="ECO:0000313" key="3">
    <source>
        <dbReference type="EMBL" id="KXX82144.1"/>
    </source>
</evidence>
<organism evidence="3 4">
    <name type="scientific">Madurella mycetomatis</name>
    <dbReference type="NCBI Taxonomy" id="100816"/>
    <lineage>
        <taxon>Eukaryota</taxon>
        <taxon>Fungi</taxon>
        <taxon>Dikarya</taxon>
        <taxon>Ascomycota</taxon>
        <taxon>Pezizomycotina</taxon>
        <taxon>Sordariomycetes</taxon>
        <taxon>Sordariomycetidae</taxon>
        <taxon>Sordariales</taxon>
        <taxon>Sordariales incertae sedis</taxon>
        <taxon>Madurella</taxon>
    </lineage>
</organism>
<dbReference type="VEuPathDB" id="FungiDB:MMYC01_200960"/>
<feature type="region of interest" description="Disordered" evidence="1">
    <location>
        <begin position="445"/>
        <end position="469"/>
    </location>
</feature>
<dbReference type="Gene3D" id="3.40.50.410">
    <property type="entry name" value="von Willebrand factor, type A domain"/>
    <property type="match status" value="1"/>
</dbReference>
<evidence type="ECO:0000256" key="1">
    <source>
        <dbReference type="SAM" id="MobiDB-lite"/>
    </source>
</evidence>
<keyword evidence="4" id="KW-1185">Reference proteome</keyword>
<dbReference type="InterPro" id="IPR002035">
    <property type="entry name" value="VWF_A"/>
</dbReference>
<gene>
    <name evidence="3" type="ORF">MMYC01_200960</name>
</gene>
<dbReference type="InterPro" id="IPR032838">
    <property type="entry name" value="Vwaint_dom"/>
</dbReference>
<dbReference type="PANTHER" id="PTHR10579:SF156">
    <property type="entry name" value="VWFA DOMAIN-CONTAINING PROTEIN"/>
    <property type="match status" value="1"/>
</dbReference>
<dbReference type="SMART" id="SM00327">
    <property type="entry name" value="VWA"/>
    <property type="match status" value="1"/>
</dbReference>
<dbReference type="OrthoDB" id="10264538at2759"/>
<dbReference type="AlphaFoldDB" id="A0A175WGZ8"/>
<accession>A0A175WGZ8</accession>
<feature type="compositionally biased region" description="Basic and acidic residues" evidence="1">
    <location>
        <begin position="15"/>
        <end position="25"/>
    </location>
</feature>
<feature type="compositionally biased region" description="Pro residues" evidence="1">
    <location>
        <begin position="447"/>
        <end position="456"/>
    </location>
</feature>
<dbReference type="InterPro" id="IPR051266">
    <property type="entry name" value="CLCR"/>
</dbReference>
<dbReference type="InterPro" id="IPR036465">
    <property type="entry name" value="vWFA_dom_sf"/>
</dbReference>
<feature type="domain" description="VWFA" evidence="2">
    <location>
        <begin position="67"/>
        <end position="265"/>
    </location>
</feature>
<evidence type="ECO:0000313" key="4">
    <source>
        <dbReference type="Proteomes" id="UP000078237"/>
    </source>
</evidence>
<evidence type="ECO:0000259" key="2">
    <source>
        <dbReference type="PROSITE" id="PS50234"/>
    </source>
</evidence>
<dbReference type="EMBL" id="LCTW02000020">
    <property type="protein sequence ID" value="KXX82144.1"/>
    <property type="molecule type" value="Genomic_DNA"/>
</dbReference>
<protein>
    <submittedName>
        <fullName evidence="3">Inter-alpha-trypsin inhibitor heavy chain H3</fullName>
    </submittedName>
</protein>
<dbReference type="Proteomes" id="UP000078237">
    <property type="component" value="Unassembled WGS sequence"/>
</dbReference>
<proteinExistence type="predicted"/>
<dbReference type="Pfam" id="PF14623">
    <property type="entry name" value="Vint"/>
    <property type="match status" value="1"/>
</dbReference>
<dbReference type="SUPFAM" id="SSF53300">
    <property type="entry name" value="vWA-like"/>
    <property type="match status" value="1"/>
</dbReference>
<dbReference type="STRING" id="100816.A0A175WGZ8"/>
<dbReference type="InterPro" id="IPR039510">
    <property type="entry name" value="Vint_dom"/>
</dbReference>
<comment type="caution">
    <text evidence="3">The sequence shown here is derived from an EMBL/GenBank/DDBJ whole genome shotgun (WGS) entry which is preliminary data.</text>
</comment>
<dbReference type="Pfam" id="PF00092">
    <property type="entry name" value="VWA"/>
    <property type="match status" value="1"/>
</dbReference>
<dbReference type="PROSITE" id="PS50234">
    <property type="entry name" value="VWFA"/>
    <property type="match status" value="1"/>
</dbReference>
<name>A0A175WGZ8_9PEZI</name>
<feature type="region of interest" description="Disordered" evidence="1">
    <location>
        <begin position="1"/>
        <end position="25"/>
    </location>
</feature>
<reference evidence="3 4" key="1">
    <citation type="journal article" date="2016" name="Genome Announc.">
        <title>Genome Sequence of Madurella mycetomatis mm55, Isolated from a Human Mycetoma Case in Sudan.</title>
        <authorList>
            <person name="Smit S."/>
            <person name="Derks M.F."/>
            <person name="Bervoets S."/>
            <person name="Fahal A."/>
            <person name="van Leeuwen W."/>
            <person name="van Belkum A."/>
            <person name="van de Sande W.W."/>
        </authorList>
    </citation>
    <scope>NUCLEOTIDE SEQUENCE [LARGE SCALE GENOMIC DNA]</scope>
    <source>
        <strain evidence="4">mm55</strain>
    </source>
</reference>